<organism evidence="3 4">
    <name type="scientific">Bodo saltans</name>
    <name type="common">Flagellated protozoan</name>
    <dbReference type="NCBI Taxonomy" id="75058"/>
    <lineage>
        <taxon>Eukaryota</taxon>
        <taxon>Discoba</taxon>
        <taxon>Euglenozoa</taxon>
        <taxon>Kinetoplastea</taxon>
        <taxon>Metakinetoplastina</taxon>
        <taxon>Eubodonida</taxon>
        <taxon>Bodonidae</taxon>
        <taxon>Bodo</taxon>
    </lineage>
</organism>
<dbReference type="VEuPathDB" id="TriTrypDB:BSAL_51360"/>
<dbReference type="AlphaFoldDB" id="A0A0S4IHQ1"/>
<evidence type="ECO:0000256" key="1">
    <source>
        <dbReference type="SAM" id="MobiDB-lite"/>
    </source>
</evidence>
<dbReference type="OrthoDB" id="253909at2759"/>
<evidence type="ECO:0000313" key="3">
    <source>
        <dbReference type="EMBL" id="CUE67281.1"/>
    </source>
</evidence>
<keyword evidence="4" id="KW-1185">Reference proteome</keyword>
<evidence type="ECO:0000259" key="2">
    <source>
        <dbReference type="PROSITE" id="PS51269"/>
    </source>
</evidence>
<dbReference type="Proteomes" id="UP000051952">
    <property type="component" value="Unassembled WGS sequence"/>
</dbReference>
<name>A0A0S4IHQ1_BODSA</name>
<dbReference type="PROSITE" id="PS51269">
    <property type="entry name" value="COMM"/>
    <property type="match status" value="1"/>
</dbReference>
<accession>A0A0S4IHQ1</accession>
<dbReference type="InterPro" id="IPR017920">
    <property type="entry name" value="COMM"/>
</dbReference>
<protein>
    <recommendedName>
        <fullName evidence="2">COMM domain-containing protein</fullName>
    </recommendedName>
</protein>
<sequence>MSTSDGEVFYSIDWRLEAPIAARRYHPTSTSTTSEAGGLQQQQQEHHHAPLAAPTFAVQLTTQREDGSLRTRWFSCDYETLHNISKGLEDAAAALRSPAYRRIHKMVK</sequence>
<dbReference type="EMBL" id="CYKH01000060">
    <property type="protein sequence ID" value="CUE67281.1"/>
    <property type="molecule type" value="Genomic_DNA"/>
</dbReference>
<gene>
    <name evidence="3" type="ORF">BSAL_51360</name>
</gene>
<feature type="domain" description="COMM" evidence="2">
    <location>
        <begin position="8"/>
        <end position="99"/>
    </location>
</feature>
<reference evidence="4" key="1">
    <citation type="submission" date="2015-09" db="EMBL/GenBank/DDBJ databases">
        <authorList>
            <consortium name="Pathogen Informatics"/>
        </authorList>
    </citation>
    <scope>NUCLEOTIDE SEQUENCE [LARGE SCALE GENOMIC DNA]</scope>
    <source>
        <strain evidence="4">Lake Konstanz</strain>
    </source>
</reference>
<proteinExistence type="predicted"/>
<evidence type="ECO:0000313" key="4">
    <source>
        <dbReference type="Proteomes" id="UP000051952"/>
    </source>
</evidence>
<feature type="region of interest" description="Disordered" evidence="1">
    <location>
        <begin position="25"/>
        <end position="49"/>
    </location>
</feature>